<evidence type="ECO:0000256" key="5">
    <source>
        <dbReference type="ARBA" id="ARBA00022989"/>
    </source>
</evidence>
<dbReference type="PANTHER" id="PTHR28644:SF1">
    <property type="entry name" value="SMALL INTEGRAL MEMBRANE PROTEIN 15"/>
    <property type="match status" value="1"/>
</dbReference>
<sequence>MSQSIGEERADQSAFATPARGDDENDISSASTDDFLTPRNLIQKSTSSKWKNDRRQQKQKRLKDDERSPDPLYLARHTNTALTRKRAERERMVYATKEPRTVIIGFLDRLIGLREPAHVPVSGLAVALQDLVRVRHCGWSSQTLLHQQQQQQMSVIPESPKSSPETLKWSSMPFGAPSSPLMTKTTDDTFIQQLGGSSSAKNIQLLYNRQNDFCQPLDEMNTYSQRMGGYRYEKMNCDLGFRFDHPIPLKSANMFNSNAQRSNCLSQSSSSKMTMPFRHDYIGEAGILGRVLREVMSWKQYLAEQLGEWLIYAAKNPGEFVFYVLLILSPLFALSAYLSWKLSKAIQKENKDKKRKEKLHNNLAKTRHRKHE</sequence>
<dbReference type="Pfam" id="PF15086">
    <property type="entry name" value="UPF0542"/>
    <property type="match status" value="1"/>
</dbReference>
<keyword evidence="4 9" id="KW-0812">Transmembrane</keyword>
<dbReference type="InterPro" id="IPR027877">
    <property type="entry name" value="Smim15"/>
</dbReference>
<feature type="region of interest" description="Disordered" evidence="8">
    <location>
        <begin position="350"/>
        <end position="372"/>
    </location>
</feature>
<feature type="compositionally biased region" description="Basic and acidic residues" evidence="8">
    <location>
        <begin position="50"/>
        <end position="69"/>
    </location>
</feature>
<name>A0A914UJ43_9BILA</name>
<keyword evidence="10" id="KW-1185">Reference proteome</keyword>
<evidence type="ECO:0000256" key="6">
    <source>
        <dbReference type="ARBA" id="ARBA00023054"/>
    </source>
</evidence>
<organism evidence="10 11">
    <name type="scientific">Plectus sambesii</name>
    <dbReference type="NCBI Taxonomy" id="2011161"/>
    <lineage>
        <taxon>Eukaryota</taxon>
        <taxon>Metazoa</taxon>
        <taxon>Ecdysozoa</taxon>
        <taxon>Nematoda</taxon>
        <taxon>Chromadorea</taxon>
        <taxon>Plectida</taxon>
        <taxon>Plectina</taxon>
        <taxon>Plectoidea</taxon>
        <taxon>Plectidae</taxon>
        <taxon>Plectus</taxon>
    </lineage>
</organism>
<feature type="transmembrane region" description="Helical" evidence="9">
    <location>
        <begin position="320"/>
        <end position="340"/>
    </location>
</feature>
<evidence type="ECO:0000256" key="8">
    <source>
        <dbReference type="SAM" id="MobiDB-lite"/>
    </source>
</evidence>
<feature type="compositionally biased region" description="Polar residues" evidence="8">
    <location>
        <begin position="27"/>
        <end position="49"/>
    </location>
</feature>
<protein>
    <recommendedName>
        <fullName evidence="3">Small integral membrane protein 15</fullName>
    </recommendedName>
</protein>
<keyword evidence="5 9" id="KW-1133">Transmembrane helix</keyword>
<keyword evidence="7 9" id="KW-0472">Membrane</keyword>
<evidence type="ECO:0000256" key="9">
    <source>
        <dbReference type="SAM" id="Phobius"/>
    </source>
</evidence>
<feature type="region of interest" description="Disordered" evidence="8">
    <location>
        <begin position="1"/>
        <end position="72"/>
    </location>
</feature>
<evidence type="ECO:0000256" key="2">
    <source>
        <dbReference type="ARBA" id="ARBA00006758"/>
    </source>
</evidence>
<dbReference type="Proteomes" id="UP000887566">
    <property type="component" value="Unplaced"/>
</dbReference>
<evidence type="ECO:0000256" key="4">
    <source>
        <dbReference type="ARBA" id="ARBA00022692"/>
    </source>
</evidence>
<comment type="similarity">
    <text evidence="2">Belongs to the SMIM15 family.</text>
</comment>
<keyword evidence="6" id="KW-0175">Coiled coil</keyword>
<evidence type="ECO:0000256" key="3">
    <source>
        <dbReference type="ARBA" id="ARBA00017904"/>
    </source>
</evidence>
<evidence type="ECO:0000313" key="10">
    <source>
        <dbReference type="Proteomes" id="UP000887566"/>
    </source>
</evidence>
<dbReference type="GO" id="GO:0016020">
    <property type="term" value="C:membrane"/>
    <property type="evidence" value="ECO:0007669"/>
    <property type="project" value="UniProtKB-SubCell"/>
</dbReference>
<evidence type="ECO:0000256" key="7">
    <source>
        <dbReference type="ARBA" id="ARBA00023136"/>
    </source>
</evidence>
<accession>A0A914UJ43</accession>
<evidence type="ECO:0000313" key="11">
    <source>
        <dbReference type="WBParaSite" id="PSAMB.scaffold1051size36673.g10797.t1"/>
    </source>
</evidence>
<dbReference type="AlphaFoldDB" id="A0A914UJ43"/>
<dbReference type="WBParaSite" id="PSAMB.scaffold1051size36673.g10797.t1">
    <property type="protein sequence ID" value="PSAMB.scaffold1051size36673.g10797.t1"/>
    <property type="gene ID" value="PSAMB.scaffold1051size36673.g10797"/>
</dbReference>
<comment type="subcellular location">
    <subcellularLocation>
        <location evidence="1">Membrane</location>
        <topology evidence="1">Single-pass membrane protein</topology>
    </subcellularLocation>
</comment>
<reference evidence="11" key="1">
    <citation type="submission" date="2022-11" db="UniProtKB">
        <authorList>
            <consortium name="WormBaseParasite"/>
        </authorList>
    </citation>
    <scope>IDENTIFICATION</scope>
</reference>
<evidence type="ECO:0000256" key="1">
    <source>
        <dbReference type="ARBA" id="ARBA00004167"/>
    </source>
</evidence>
<dbReference type="PANTHER" id="PTHR28644">
    <property type="entry name" value="SMALL INTEGRAL MEMBRANE PROTEIN 15"/>
    <property type="match status" value="1"/>
</dbReference>
<feature type="compositionally biased region" description="Basic and acidic residues" evidence="8">
    <location>
        <begin position="1"/>
        <end position="11"/>
    </location>
</feature>
<proteinExistence type="inferred from homology"/>